<accession>A0A0A9A7D9</accession>
<dbReference type="AlphaFoldDB" id="A0A0A9A7D9"/>
<evidence type="ECO:0000313" key="1">
    <source>
        <dbReference type="EMBL" id="JAD44915.1"/>
    </source>
</evidence>
<proteinExistence type="predicted"/>
<organism evidence="1">
    <name type="scientific">Arundo donax</name>
    <name type="common">Giant reed</name>
    <name type="synonym">Donax arundinaceus</name>
    <dbReference type="NCBI Taxonomy" id="35708"/>
    <lineage>
        <taxon>Eukaryota</taxon>
        <taxon>Viridiplantae</taxon>
        <taxon>Streptophyta</taxon>
        <taxon>Embryophyta</taxon>
        <taxon>Tracheophyta</taxon>
        <taxon>Spermatophyta</taxon>
        <taxon>Magnoliopsida</taxon>
        <taxon>Liliopsida</taxon>
        <taxon>Poales</taxon>
        <taxon>Poaceae</taxon>
        <taxon>PACMAD clade</taxon>
        <taxon>Arundinoideae</taxon>
        <taxon>Arundineae</taxon>
        <taxon>Arundo</taxon>
    </lineage>
</organism>
<reference evidence="1" key="2">
    <citation type="journal article" date="2015" name="Data Brief">
        <title>Shoot transcriptome of the giant reed, Arundo donax.</title>
        <authorList>
            <person name="Barrero R.A."/>
            <person name="Guerrero F.D."/>
            <person name="Moolhuijzen P."/>
            <person name="Goolsby J.A."/>
            <person name="Tidwell J."/>
            <person name="Bellgard S.E."/>
            <person name="Bellgard M.I."/>
        </authorList>
    </citation>
    <scope>NUCLEOTIDE SEQUENCE</scope>
    <source>
        <tissue evidence="1">Shoot tissue taken approximately 20 cm above the soil surface</tissue>
    </source>
</reference>
<reference evidence="1" key="1">
    <citation type="submission" date="2014-09" db="EMBL/GenBank/DDBJ databases">
        <authorList>
            <person name="Magalhaes I.L.F."/>
            <person name="Oliveira U."/>
            <person name="Santos F.R."/>
            <person name="Vidigal T.H.D.A."/>
            <person name="Brescovit A.D."/>
            <person name="Santos A.J."/>
        </authorList>
    </citation>
    <scope>NUCLEOTIDE SEQUENCE</scope>
    <source>
        <tissue evidence="1">Shoot tissue taken approximately 20 cm above the soil surface</tissue>
    </source>
</reference>
<protein>
    <submittedName>
        <fullName evidence="1">Uncharacterized protein</fullName>
    </submittedName>
</protein>
<sequence>MGILHIVLQLNLEQKIQEQQEFFHNLGCDHLFYLTDPGVIGESLPHRPFLGDSF</sequence>
<dbReference type="EMBL" id="GBRH01252980">
    <property type="protein sequence ID" value="JAD44915.1"/>
    <property type="molecule type" value="Transcribed_RNA"/>
</dbReference>
<name>A0A0A9A7D9_ARUDO</name>